<sequence length="70" mass="7896">MAYSTNSARLADLARRLRVIEDEIQRCDRAAAVRRKTAQGAWKTVFIRSAVDQAADDLDEISEEWADEGI</sequence>
<reference evidence="1 2" key="1">
    <citation type="journal article" date="2019" name="Int. J. Syst. Evol. Microbiol.">
        <title>The Global Catalogue of Microorganisms (GCM) 10K type strain sequencing project: providing services to taxonomists for standard genome sequencing and annotation.</title>
        <authorList>
            <consortium name="The Broad Institute Genomics Platform"/>
            <consortium name="The Broad Institute Genome Sequencing Center for Infectious Disease"/>
            <person name="Wu L."/>
            <person name="Ma J."/>
        </authorList>
    </citation>
    <scope>NUCLEOTIDE SEQUENCE [LARGE SCALE GENOMIC DNA]</scope>
    <source>
        <strain evidence="1 2">JCM 16221</strain>
    </source>
</reference>
<dbReference type="Proteomes" id="UP001501218">
    <property type="component" value="Unassembled WGS sequence"/>
</dbReference>
<name>A0ABN3GEQ2_9PSEU</name>
<comment type="caution">
    <text evidence="1">The sequence shown here is derived from an EMBL/GenBank/DDBJ whole genome shotgun (WGS) entry which is preliminary data.</text>
</comment>
<accession>A0ABN3GEQ2</accession>
<organism evidence="1 2">
    <name type="scientific">Saccharopolyspora halophila</name>
    <dbReference type="NCBI Taxonomy" id="405551"/>
    <lineage>
        <taxon>Bacteria</taxon>
        <taxon>Bacillati</taxon>
        <taxon>Actinomycetota</taxon>
        <taxon>Actinomycetes</taxon>
        <taxon>Pseudonocardiales</taxon>
        <taxon>Pseudonocardiaceae</taxon>
        <taxon>Saccharopolyspora</taxon>
    </lineage>
</organism>
<dbReference type="RefSeq" id="WP_344131740.1">
    <property type="nucleotide sequence ID" value="NZ_BAAARA010000008.1"/>
</dbReference>
<protein>
    <submittedName>
        <fullName evidence="1">Uncharacterized protein</fullName>
    </submittedName>
</protein>
<proteinExistence type="predicted"/>
<keyword evidence="2" id="KW-1185">Reference proteome</keyword>
<dbReference type="EMBL" id="BAAARA010000008">
    <property type="protein sequence ID" value="GAA2349690.1"/>
    <property type="molecule type" value="Genomic_DNA"/>
</dbReference>
<evidence type="ECO:0000313" key="2">
    <source>
        <dbReference type="Proteomes" id="UP001501218"/>
    </source>
</evidence>
<evidence type="ECO:0000313" key="1">
    <source>
        <dbReference type="EMBL" id="GAA2349690.1"/>
    </source>
</evidence>
<gene>
    <name evidence="1" type="ORF">GCM10009854_29230</name>
</gene>